<dbReference type="CDD" id="cd11072">
    <property type="entry name" value="CYP71-like"/>
    <property type="match status" value="1"/>
</dbReference>
<evidence type="ECO:0000313" key="9">
    <source>
        <dbReference type="Proteomes" id="UP001291623"/>
    </source>
</evidence>
<dbReference type="GO" id="GO:0004497">
    <property type="term" value="F:monooxygenase activity"/>
    <property type="evidence" value="ECO:0007669"/>
    <property type="project" value="UniProtKB-KW"/>
</dbReference>
<dbReference type="GO" id="GO:0020037">
    <property type="term" value="F:heme binding"/>
    <property type="evidence" value="ECO:0007669"/>
    <property type="project" value="InterPro"/>
</dbReference>
<dbReference type="AlphaFoldDB" id="A0AAE1SP65"/>
<dbReference type="EMBL" id="JAVYJV010000004">
    <property type="protein sequence ID" value="KAK4373515.1"/>
    <property type="molecule type" value="Genomic_DNA"/>
</dbReference>
<evidence type="ECO:0000256" key="6">
    <source>
        <dbReference type="ARBA" id="ARBA00023033"/>
    </source>
</evidence>
<evidence type="ECO:0008006" key="10">
    <source>
        <dbReference type="Google" id="ProtNLM"/>
    </source>
</evidence>
<dbReference type="PANTHER" id="PTHR47953">
    <property type="entry name" value="OS08G0105600 PROTEIN"/>
    <property type="match status" value="1"/>
</dbReference>
<sequence length="541" mass="61165">MLDAYRTGEMPYYQRNSDVYTITSTLVFEFGKLDFGFGKPARAPMKCRPMKHQGTIHSSRVGSRVSGIRAREKAKRPWRLPIIGSVHHLTKGIPHHVLKNLSQKFGPIMYLQLGEVPTIVVSSPHMAQMFMKTHDLAFASRSQTMLGKIFCYDCTDIAFSPYGDYWRHMRKLCIMELLSAKMVKSFSPIRQDELSSLISSIKSMENLPINMSEKLYWFMNCVTCRSSFGKACKDRNEAMINLIHGVLSLAGGFKLADLFPSKKFLSGTSGMESKLMEARTKVDAVLDKVIDVHRENWANGKKCNAECGTDEDLIDVFFRVMETGELPFTLTNDNIKAVILDMFVAGSDTSSSTVIWALSEMMKSPSVMAKAQAEVREVFKGKKMFDDDDLEKLNYLKLVIKETLRLHPPTPLLVPRECREETEVDGFTIPYKSKVLVNVWAIGRDPESWKDPESFIPERFENSSVDFGGNHFQFLPFGAGRTCPGRVFGLALVTLPLAHLLFNFDWTLPNGMDPKVLDMTEANGMTARRDKDLYLIATPHI</sequence>
<evidence type="ECO:0000256" key="7">
    <source>
        <dbReference type="PIRSR" id="PIRSR602401-1"/>
    </source>
</evidence>
<dbReference type="InterPro" id="IPR036396">
    <property type="entry name" value="Cyt_P450_sf"/>
</dbReference>
<evidence type="ECO:0000256" key="3">
    <source>
        <dbReference type="ARBA" id="ARBA00022723"/>
    </source>
</evidence>
<dbReference type="PRINTS" id="PR00385">
    <property type="entry name" value="P450"/>
</dbReference>
<evidence type="ECO:0000256" key="2">
    <source>
        <dbReference type="ARBA" id="ARBA00022617"/>
    </source>
</evidence>
<organism evidence="8 9">
    <name type="scientific">Anisodus tanguticus</name>
    <dbReference type="NCBI Taxonomy" id="243964"/>
    <lineage>
        <taxon>Eukaryota</taxon>
        <taxon>Viridiplantae</taxon>
        <taxon>Streptophyta</taxon>
        <taxon>Embryophyta</taxon>
        <taxon>Tracheophyta</taxon>
        <taxon>Spermatophyta</taxon>
        <taxon>Magnoliopsida</taxon>
        <taxon>eudicotyledons</taxon>
        <taxon>Gunneridae</taxon>
        <taxon>Pentapetalae</taxon>
        <taxon>asterids</taxon>
        <taxon>lamiids</taxon>
        <taxon>Solanales</taxon>
        <taxon>Solanaceae</taxon>
        <taxon>Solanoideae</taxon>
        <taxon>Hyoscyameae</taxon>
        <taxon>Anisodus</taxon>
    </lineage>
</organism>
<comment type="caution">
    <text evidence="8">The sequence shown here is derived from an EMBL/GenBank/DDBJ whole genome shotgun (WGS) entry which is preliminary data.</text>
</comment>
<dbReference type="Pfam" id="PF00067">
    <property type="entry name" value="p450"/>
    <property type="match status" value="1"/>
</dbReference>
<evidence type="ECO:0000256" key="4">
    <source>
        <dbReference type="ARBA" id="ARBA00023002"/>
    </source>
</evidence>
<reference evidence="8" key="1">
    <citation type="submission" date="2023-12" db="EMBL/GenBank/DDBJ databases">
        <title>Genome assembly of Anisodus tanguticus.</title>
        <authorList>
            <person name="Wang Y.-J."/>
        </authorList>
    </citation>
    <scope>NUCLEOTIDE SEQUENCE</scope>
    <source>
        <strain evidence="8">KB-2021</strain>
        <tissue evidence="8">Leaf</tissue>
    </source>
</reference>
<feature type="binding site" description="axial binding residue" evidence="7">
    <location>
        <position position="483"/>
    </location>
    <ligand>
        <name>heme</name>
        <dbReference type="ChEBI" id="CHEBI:30413"/>
    </ligand>
    <ligandPart>
        <name>Fe</name>
        <dbReference type="ChEBI" id="CHEBI:18248"/>
    </ligandPart>
</feature>
<gene>
    <name evidence="8" type="ORF">RND71_008899</name>
</gene>
<keyword evidence="2 7" id="KW-0349">Heme</keyword>
<evidence type="ECO:0000256" key="5">
    <source>
        <dbReference type="ARBA" id="ARBA00023004"/>
    </source>
</evidence>
<dbReference type="InterPro" id="IPR002401">
    <property type="entry name" value="Cyt_P450_E_grp-I"/>
</dbReference>
<dbReference type="GO" id="GO:0005506">
    <property type="term" value="F:iron ion binding"/>
    <property type="evidence" value="ECO:0007669"/>
    <property type="project" value="InterPro"/>
</dbReference>
<keyword evidence="3 7" id="KW-0479">Metal-binding</keyword>
<keyword evidence="9" id="KW-1185">Reference proteome</keyword>
<dbReference type="GO" id="GO:0016705">
    <property type="term" value="F:oxidoreductase activity, acting on paired donors, with incorporation or reduction of molecular oxygen"/>
    <property type="evidence" value="ECO:0007669"/>
    <property type="project" value="InterPro"/>
</dbReference>
<proteinExistence type="inferred from homology"/>
<dbReference type="Proteomes" id="UP001291623">
    <property type="component" value="Unassembled WGS sequence"/>
</dbReference>
<dbReference type="PRINTS" id="PR00463">
    <property type="entry name" value="EP450I"/>
</dbReference>
<keyword evidence="5 7" id="KW-0408">Iron</keyword>
<evidence type="ECO:0000256" key="1">
    <source>
        <dbReference type="ARBA" id="ARBA00010617"/>
    </source>
</evidence>
<accession>A0AAE1SP65</accession>
<keyword evidence="4" id="KW-0560">Oxidoreductase</keyword>
<dbReference type="FunFam" id="1.10.630.10:FF:000043">
    <property type="entry name" value="Cytochrome P450 99A2"/>
    <property type="match status" value="1"/>
</dbReference>
<comment type="similarity">
    <text evidence="1">Belongs to the cytochrome P450 family.</text>
</comment>
<keyword evidence="6" id="KW-0503">Monooxygenase</keyword>
<protein>
    <recommendedName>
        <fullName evidence="10">Cytochrome P450</fullName>
    </recommendedName>
</protein>
<dbReference type="InterPro" id="IPR052306">
    <property type="entry name" value="CYP450_71D"/>
</dbReference>
<dbReference type="Gene3D" id="1.10.630.10">
    <property type="entry name" value="Cytochrome P450"/>
    <property type="match status" value="1"/>
</dbReference>
<name>A0AAE1SP65_9SOLA</name>
<evidence type="ECO:0000313" key="8">
    <source>
        <dbReference type="EMBL" id="KAK4373515.1"/>
    </source>
</evidence>
<dbReference type="SUPFAM" id="SSF48264">
    <property type="entry name" value="Cytochrome P450"/>
    <property type="match status" value="1"/>
</dbReference>
<dbReference type="InterPro" id="IPR001128">
    <property type="entry name" value="Cyt_P450"/>
</dbReference>
<dbReference type="PANTHER" id="PTHR47953:SF22">
    <property type="entry name" value="CYTOCHROME P450"/>
    <property type="match status" value="1"/>
</dbReference>
<comment type="cofactor">
    <cofactor evidence="7">
        <name>heme</name>
        <dbReference type="ChEBI" id="CHEBI:30413"/>
    </cofactor>
</comment>